<dbReference type="InterPro" id="IPR003156">
    <property type="entry name" value="DHHA1_dom"/>
</dbReference>
<evidence type="ECO:0000259" key="2">
    <source>
        <dbReference type="Pfam" id="PF02272"/>
    </source>
</evidence>
<sequence length="485" mass="53588">MSSSRYYSLLRSADSISGHIRDLISENKFFQIISHIDADGISAAGIISKALARENARFSVRIIKRLTVNEIKALSLNCENKAYFLLDMGSGLFEDIFQLLQDKTTVFIVDHHETSAHQESDAILELNPHLHGLNGSSEVSGAGASYILAKSLDKRNMDLSPLALVGAVGDVQDKGNQRTFTGLNNDIILSDAVNLNLVKVVKDILLFGSETRPIHLALKYTSDPFIEGLTGDEDKCIAFLTNLNIQLKKDGDWRTLSDLNQEEKVKLYSALVTYMLQIGYDTKVAEQLIGTKYIITSEEEGSTLRDIREYAYTLNACSRLGYPGLAVSLCLGDRSKPLLEAQTVINDYRQRISQYISWLKEPGRIKETGWLKIIHGEDVIDDRMIATIASIYSRITAQSENKVLVCFAYKNEGDGIKVSARGTDELVKKGLNLNQALKKTLGEMGLTENEAGGHDIAAGAEIPVGSEETFISYLNKIIRSQIGEV</sequence>
<dbReference type="InterPro" id="IPR051673">
    <property type="entry name" value="SSDNA_exonuclease_RecJ"/>
</dbReference>
<feature type="domain" description="DHH-CID" evidence="3">
    <location>
        <begin position="206"/>
        <end position="289"/>
    </location>
</feature>
<dbReference type="SUPFAM" id="SSF64182">
    <property type="entry name" value="DHH phosphoesterases"/>
    <property type="match status" value="1"/>
</dbReference>
<dbReference type="Gene3D" id="3.90.1640.30">
    <property type="match status" value="1"/>
</dbReference>
<dbReference type="InterPro" id="IPR048515">
    <property type="entry name" value="DHH_CID"/>
</dbReference>
<dbReference type="AlphaFoldDB" id="A0AAF0D190"/>
<evidence type="ECO:0000259" key="3">
    <source>
        <dbReference type="Pfam" id="PF21763"/>
    </source>
</evidence>
<evidence type="ECO:0000313" key="4">
    <source>
        <dbReference type="EMBL" id="WEU39723.1"/>
    </source>
</evidence>
<accession>A0AAF0D190</accession>
<organism evidence="4 5">
    <name type="scientific">Odinarchaeota yellowstonii (strain LCB_4)</name>
    <dbReference type="NCBI Taxonomy" id="1841599"/>
    <lineage>
        <taxon>Archaea</taxon>
        <taxon>Promethearchaeati</taxon>
        <taxon>Candidatus Odinarchaeota</taxon>
        <taxon>Candidatus Odinarchaeia</taxon>
        <taxon>Candidatus Odinarchaeales</taxon>
        <taxon>Candidatus Odinarchaeaceae</taxon>
        <taxon>Candidatus Odinarchaeum</taxon>
    </lineage>
</organism>
<dbReference type="Proteomes" id="UP000186851">
    <property type="component" value="Chromosome"/>
</dbReference>
<gene>
    <name evidence="4" type="ORF">OdinLCB4_004360</name>
</gene>
<evidence type="ECO:0000259" key="1">
    <source>
        <dbReference type="Pfam" id="PF01368"/>
    </source>
</evidence>
<proteinExistence type="predicted"/>
<dbReference type="InterPro" id="IPR001667">
    <property type="entry name" value="DDH_dom"/>
</dbReference>
<feature type="domain" description="DDH" evidence="1">
    <location>
        <begin position="32"/>
        <end position="150"/>
    </location>
</feature>
<dbReference type="PANTHER" id="PTHR30255:SF2">
    <property type="entry name" value="SINGLE-STRANDED-DNA-SPECIFIC EXONUCLEASE RECJ"/>
    <property type="match status" value="1"/>
</dbReference>
<dbReference type="InterPro" id="IPR038763">
    <property type="entry name" value="DHH_sf"/>
</dbReference>
<dbReference type="Pfam" id="PF01368">
    <property type="entry name" value="DHH"/>
    <property type="match status" value="1"/>
</dbReference>
<evidence type="ECO:0000313" key="5">
    <source>
        <dbReference type="Proteomes" id="UP000186851"/>
    </source>
</evidence>
<dbReference type="Pfam" id="PF21763">
    <property type="entry name" value="DHH_CID"/>
    <property type="match status" value="1"/>
</dbReference>
<dbReference type="EMBL" id="CP091871">
    <property type="protein sequence ID" value="WEU39723.1"/>
    <property type="molecule type" value="Genomic_DNA"/>
</dbReference>
<dbReference type="Pfam" id="PF02272">
    <property type="entry name" value="DHHA1"/>
    <property type="match status" value="1"/>
</dbReference>
<dbReference type="Gene3D" id="3.10.310.30">
    <property type="match status" value="1"/>
</dbReference>
<feature type="domain" description="DHHA1" evidence="2">
    <location>
        <begin position="388"/>
        <end position="479"/>
    </location>
</feature>
<dbReference type="GO" id="GO:0004527">
    <property type="term" value="F:exonuclease activity"/>
    <property type="evidence" value="ECO:0007669"/>
    <property type="project" value="UniProtKB-KW"/>
</dbReference>
<reference evidence="4" key="2">
    <citation type="journal article" date="2022" name="Nat. Microbiol.">
        <title>A closed Candidatus Odinarchaeum chromosome exposes Asgard archaeal viruses.</title>
        <authorList>
            <person name="Tamarit D."/>
            <person name="Caceres E.F."/>
            <person name="Krupovic M."/>
            <person name="Nijland R."/>
            <person name="Eme L."/>
            <person name="Robinson N.P."/>
            <person name="Ettema T.J.G."/>
        </authorList>
    </citation>
    <scope>NUCLEOTIDE SEQUENCE</scope>
    <source>
        <strain evidence="4">LCB_4</strain>
    </source>
</reference>
<dbReference type="KEGG" id="oyw:OdinLCB4_004360"/>
<reference evidence="4" key="1">
    <citation type="journal article" date="2017" name="Nature">
        <title>Asgard archaea illuminate the origin of eukaryotic cellular complexity.</title>
        <authorList>
            <person name="Zaremba-Niedzwiedzka K."/>
            <person name="Caceres E.F."/>
            <person name="Saw J.H."/>
            <person name="Backstrom D."/>
            <person name="Juzokaite L."/>
            <person name="Vancaester E."/>
            <person name="Seitz K.W."/>
            <person name="Anantharaman K."/>
            <person name="Starnawski P."/>
            <person name="Kjeldsen K.U."/>
            <person name="Scott M.B."/>
            <person name="Nunoura T."/>
            <person name="Banfield J.F."/>
            <person name="Schramm A."/>
            <person name="Baker B.J."/>
            <person name="Spang A."/>
            <person name="Ettema T.J.G."/>
        </authorList>
    </citation>
    <scope>NUCLEOTIDE SEQUENCE</scope>
    <source>
        <strain evidence="4">LCB_4</strain>
    </source>
</reference>
<name>A0AAF0D190_ODILC</name>
<dbReference type="GO" id="GO:0003676">
    <property type="term" value="F:nucleic acid binding"/>
    <property type="evidence" value="ECO:0007669"/>
    <property type="project" value="InterPro"/>
</dbReference>
<dbReference type="PANTHER" id="PTHR30255">
    <property type="entry name" value="SINGLE-STRANDED-DNA-SPECIFIC EXONUCLEASE RECJ"/>
    <property type="match status" value="1"/>
</dbReference>
<protein>
    <submittedName>
        <fullName evidence="4">DHH family phosphoesterase</fullName>
    </submittedName>
</protein>